<dbReference type="Proteomes" id="UP000240760">
    <property type="component" value="Unassembled WGS sequence"/>
</dbReference>
<proteinExistence type="predicted"/>
<gene>
    <name evidence="2" type="ORF">M440DRAFT_1034538</name>
</gene>
<dbReference type="AlphaFoldDB" id="A0A2T4BZK4"/>
<evidence type="ECO:0000313" key="2">
    <source>
        <dbReference type="EMBL" id="PTB74767.1"/>
    </source>
</evidence>
<sequence>MGLLGGLWCRRSAAAIGIAALGVAPGIALTACAALPDLYLSGHLLPFTSYFQLVRLGCDKIRPFHKYLVASGCDNDNKSPGHSHPASVPPPASPSGQTLLRLLASRRNPSPFMPRLVSV</sequence>
<dbReference type="EMBL" id="KZ679135">
    <property type="protein sequence ID" value="PTB74767.1"/>
    <property type="molecule type" value="Genomic_DNA"/>
</dbReference>
<keyword evidence="3" id="KW-1185">Reference proteome</keyword>
<protein>
    <submittedName>
        <fullName evidence="2">Uncharacterized protein</fullName>
    </submittedName>
</protein>
<name>A0A2T4BZK4_TRILO</name>
<evidence type="ECO:0000256" key="1">
    <source>
        <dbReference type="SAM" id="MobiDB-lite"/>
    </source>
</evidence>
<accession>A0A2T4BZK4</accession>
<organism evidence="2 3">
    <name type="scientific">Trichoderma longibrachiatum ATCC 18648</name>
    <dbReference type="NCBI Taxonomy" id="983965"/>
    <lineage>
        <taxon>Eukaryota</taxon>
        <taxon>Fungi</taxon>
        <taxon>Dikarya</taxon>
        <taxon>Ascomycota</taxon>
        <taxon>Pezizomycotina</taxon>
        <taxon>Sordariomycetes</taxon>
        <taxon>Hypocreomycetidae</taxon>
        <taxon>Hypocreales</taxon>
        <taxon>Hypocreaceae</taxon>
        <taxon>Trichoderma</taxon>
    </lineage>
</organism>
<reference evidence="2 3" key="1">
    <citation type="submission" date="2016-07" db="EMBL/GenBank/DDBJ databases">
        <title>Multiple horizontal gene transfer events from other fungi enriched the ability of initially mycotrophic Trichoderma (Ascomycota) to feed on dead plant biomass.</title>
        <authorList>
            <consortium name="DOE Joint Genome Institute"/>
            <person name="Aerts A."/>
            <person name="Atanasova L."/>
            <person name="Chenthamara K."/>
            <person name="Zhang J."/>
            <person name="Grujic M."/>
            <person name="Henrissat B."/>
            <person name="Kuo A."/>
            <person name="Salamov A."/>
            <person name="Lipzen A."/>
            <person name="Labutti K."/>
            <person name="Barry K."/>
            <person name="Miao Y."/>
            <person name="Rahimi M.J."/>
            <person name="Shen Q."/>
            <person name="Grigoriev I.V."/>
            <person name="Kubicek C.P."/>
            <person name="Druzhinina I.S."/>
        </authorList>
    </citation>
    <scope>NUCLEOTIDE SEQUENCE [LARGE SCALE GENOMIC DNA]</scope>
    <source>
        <strain evidence="2 3">ATCC 18648</strain>
    </source>
</reference>
<feature type="region of interest" description="Disordered" evidence="1">
    <location>
        <begin position="77"/>
        <end position="96"/>
    </location>
</feature>
<evidence type="ECO:0000313" key="3">
    <source>
        <dbReference type="Proteomes" id="UP000240760"/>
    </source>
</evidence>